<evidence type="ECO:0000256" key="1">
    <source>
        <dbReference type="ARBA" id="ARBA00004429"/>
    </source>
</evidence>
<dbReference type="EMBL" id="CP151503">
    <property type="protein sequence ID" value="WZN60760.1"/>
    <property type="molecule type" value="Genomic_DNA"/>
</dbReference>
<feature type="compositionally biased region" description="Basic residues" evidence="12">
    <location>
        <begin position="21"/>
        <end position="35"/>
    </location>
</feature>
<dbReference type="Proteomes" id="UP001472866">
    <property type="component" value="Chromosome 03"/>
</dbReference>
<dbReference type="PANTHER" id="PTHR38674:SF1">
    <property type="entry name" value="ALKANE 1-MONOOXYGENASE 1"/>
    <property type="match status" value="1"/>
</dbReference>
<dbReference type="GO" id="GO:0006629">
    <property type="term" value="P:lipid metabolic process"/>
    <property type="evidence" value="ECO:0007669"/>
    <property type="project" value="InterPro"/>
</dbReference>
<keyword evidence="3" id="KW-1003">Cell membrane</keyword>
<keyword evidence="9" id="KW-0408">Iron</keyword>
<keyword evidence="17" id="KW-1185">Reference proteome</keyword>
<evidence type="ECO:0000256" key="11">
    <source>
        <dbReference type="ARBA" id="ARBA00023136"/>
    </source>
</evidence>
<feature type="domain" description="Fatty acid desaturase" evidence="14">
    <location>
        <begin position="243"/>
        <end position="438"/>
    </location>
</feature>
<keyword evidence="4" id="KW-0997">Cell inner membrane</keyword>
<dbReference type="InterPro" id="IPR033885">
    <property type="entry name" value="AlkB/XylM"/>
</dbReference>
<dbReference type="EMBL" id="HBHZ01011600">
    <property type="protein sequence ID" value="CAE0195869.1"/>
    <property type="molecule type" value="Transcribed_RNA"/>
</dbReference>
<dbReference type="InterPro" id="IPR005804">
    <property type="entry name" value="FA_desaturase_dom"/>
</dbReference>
<keyword evidence="11 13" id="KW-0472">Membrane</keyword>
<evidence type="ECO:0000313" key="17">
    <source>
        <dbReference type="Proteomes" id="UP001472866"/>
    </source>
</evidence>
<evidence type="ECO:0000256" key="10">
    <source>
        <dbReference type="ARBA" id="ARBA00023033"/>
    </source>
</evidence>
<reference evidence="16 17" key="2">
    <citation type="submission" date="2024-03" db="EMBL/GenBank/DDBJ databases">
        <title>Complete genome sequence of the green alga Chloropicon roscoffensis RCC1871.</title>
        <authorList>
            <person name="Lemieux C."/>
            <person name="Pombert J.-F."/>
            <person name="Otis C."/>
            <person name="Turmel M."/>
        </authorList>
    </citation>
    <scope>NUCLEOTIDE SEQUENCE [LARGE SCALE GENOMIC DNA]</scope>
    <source>
        <strain evidence="16 17">RCC1871</strain>
    </source>
</reference>
<sequence>MRTVVRRPSSAGSRAAEARAARRAARAATRPRPRPRGNSGSGGGRNTSSAIWALTSPWERKQPGELAPAGKFWLELPEPVRYAPLVFVQLGFLPFLFSYAFLPGVVRAGFDLPALLATVTAWAWAKVSSLGAPAFLGRLGSLACRALELPAGSPTDVMWGRILHTTLPLMPVLYFFAVVPALDLFIGRDGNKDKAGNGKPTTSRRGHSEFRVVLWASAIIYITMLPLSCAAAAAQPLLATITIGVGLGMYGASQFAVAHELLHSPLPKDRSLSWLLLVYLFYPHYERSHRLIHHVRVGTPEDPSTARRGQGFYNFFVRSVVENWTEMQKIEERALVRASWIAGPSLLGLSLLAALGPKALGVYLLASFVSVLSLELVNYIEHYGLLRKKVNGKYEQVGKAHSWNADFFWTNMHIINLQLHGDHHLHALKPYQRLENFEDGPQLPAPYPVMMLLALVPALWFRVMDARLDRLEAGTS</sequence>
<keyword evidence="7 13" id="KW-1133">Transmembrane helix</keyword>
<evidence type="ECO:0000256" key="5">
    <source>
        <dbReference type="ARBA" id="ARBA00022692"/>
    </source>
</evidence>
<evidence type="ECO:0000256" key="7">
    <source>
        <dbReference type="ARBA" id="ARBA00022989"/>
    </source>
</evidence>
<dbReference type="PANTHER" id="PTHR38674">
    <property type="entry name" value="ALKANE 1-MONOOXYGENASE 1"/>
    <property type="match status" value="1"/>
</dbReference>
<comment type="similarity">
    <text evidence="2">Belongs to the fatty acid desaturase type 1 family. AlkB subfamily.</text>
</comment>
<dbReference type="Pfam" id="PF00487">
    <property type="entry name" value="FA_desaturase"/>
    <property type="match status" value="1"/>
</dbReference>
<evidence type="ECO:0000313" key="15">
    <source>
        <dbReference type="EMBL" id="CAE0195869.1"/>
    </source>
</evidence>
<feature type="region of interest" description="Disordered" evidence="12">
    <location>
        <begin position="1"/>
        <end position="47"/>
    </location>
</feature>
<keyword evidence="8" id="KW-0560">Oxidoreductase</keyword>
<dbReference type="CDD" id="cd03512">
    <property type="entry name" value="Alkane-hydroxylase"/>
    <property type="match status" value="1"/>
</dbReference>
<name>A0A7S3FRS7_9CHLO</name>
<dbReference type="GO" id="GO:0046872">
    <property type="term" value="F:metal ion binding"/>
    <property type="evidence" value="ECO:0007669"/>
    <property type="project" value="UniProtKB-KW"/>
</dbReference>
<evidence type="ECO:0000313" key="16">
    <source>
        <dbReference type="EMBL" id="WZN60760.1"/>
    </source>
</evidence>
<keyword evidence="5 13" id="KW-0812">Transmembrane</keyword>
<dbReference type="AlphaFoldDB" id="A0A7S3FRS7"/>
<evidence type="ECO:0000256" key="12">
    <source>
        <dbReference type="SAM" id="MobiDB-lite"/>
    </source>
</evidence>
<protein>
    <submittedName>
        <fullName evidence="16">Alkane-1-monooxygenase</fullName>
    </submittedName>
</protein>
<evidence type="ECO:0000256" key="4">
    <source>
        <dbReference type="ARBA" id="ARBA00022519"/>
    </source>
</evidence>
<feature type="transmembrane region" description="Helical" evidence="13">
    <location>
        <begin position="167"/>
        <end position="186"/>
    </location>
</feature>
<evidence type="ECO:0000256" key="2">
    <source>
        <dbReference type="ARBA" id="ARBA00010823"/>
    </source>
</evidence>
<evidence type="ECO:0000256" key="3">
    <source>
        <dbReference type="ARBA" id="ARBA00022475"/>
    </source>
</evidence>
<organism evidence="15">
    <name type="scientific">Chloropicon roscoffensis</name>
    <dbReference type="NCBI Taxonomy" id="1461544"/>
    <lineage>
        <taxon>Eukaryota</taxon>
        <taxon>Viridiplantae</taxon>
        <taxon>Chlorophyta</taxon>
        <taxon>Chloropicophyceae</taxon>
        <taxon>Chloropicales</taxon>
        <taxon>Chloropicaceae</taxon>
        <taxon>Chloropicon</taxon>
    </lineage>
</organism>
<feature type="compositionally biased region" description="Low complexity" evidence="12">
    <location>
        <begin position="1"/>
        <end position="15"/>
    </location>
</feature>
<proteinExistence type="inferred from homology"/>
<reference evidence="15" key="1">
    <citation type="submission" date="2021-01" db="EMBL/GenBank/DDBJ databases">
        <authorList>
            <person name="Corre E."/>
            <person name="Pelletier E."/>
            <person name="Niang G."/>
            <person name="Scheremetjew M."/>
            <person name="Finn R."/>
            <person name="Kale V."/>
            <person name="Holt S."/>
            <person name="Cochrane G."/>
            <person name="Meng A."/>
            <person name="Brown T."/>
            <person name="Cohen L."/>
        </authorList>
    </citation>
    <scope>NUCLEOTIDE SEQUENCE</scope>
    <source>
        <strain evidence="15">RCC1871</strain>
    </source>
</reference>
<comment type="subcellular location">
    <subcellularLocation>
        <location evidence="1">Cell inner membrane</location>
        <topology evidence="1">Multi-pass membrane protein</topology>
    </subcellularLocation>
</comment>
<evidence type="ECO:0000256" key="9">
    <source>
        <dbReference type="ARBA" id="ARBA00023004"/>
    </source>
</evidence>
<feature type="transmembrane region" description="Helical" evidence="13">
    <location>
        <begin position="82"/>
        <end position="102"/>
    </location>
</feature>
<accession>A0A7S3FRS7</accession>
<dbReference type="GO" id="GO:0005886">
    <property type="term" value="C:plasma membrane"/>
    <property type="evidence" value="ECO:0007669"/>
    <property type="project" value="UniProtKB-SubCell"/>
</dbReference>
<evidence type="ECO:0000256" key="6">
    <source>
        <dbReference type="ARBA" id="ARBA00022723"/>
    </source>
</evidence>
<keyword evidence="10" id="KW-0503">Monooxygenase</keyword>
<evidence type="ECO:0000256" key="13">
    <source>
        <dbReference type="SAM" id="Phobius"/>
    </source>
</evidence>
<dbReference type="GO" id="GO:0004497">
    <property type="term" value="F:monooxygenase activity"/>
    <property type="evidence" value="ECO:0007669"/>
    <property type="project" value="UniProtKB-KW"/>
</dbReference>
<keyword evidence="6" id="KW-0479">Metal-binding</keyword>
<feature type="transmembrane region" description="Helical" evidence="13">
    <location>
        <begin position="212"/>
        <end position="233"/>
    </location>
</feature>
<evidence type="ECO:0000256" key="8">
    <source>
        <dbReference type="ARBA" id="ARBA00023002"/>
    </source>
</evidence>
<evidence type="ECO:0000259" key="14">
    <source>
        <dbReference type="Pfam" id="PF00487"/>
    </source>
</evidence>
<gene>
    <name evidence="15" type="ORF">CROS1456_LOCUS8966</name>
    <name evidence="16" type="ORF">HKI87_03g22940</name>
</gene>